<dbReference type="InterPro" id="IPR013022">
    <property type="entry name" value="Xyl_isomerase-like_TIM-brl"/>
</dbReference>
<dbReference type="PROSITE" id="PS00731">
    <property type="entry name" value="AP_NUCLEASE_F2_3"/>
    <property type="match status" value="1"/>
</dbReference>
<keyword evidence="12" id="KW-1185">Reference proteome</keyword>
<feature type="domain" description="Xylose isomerase-like TIM barrel" evidence="10">
    <location>
        <begin position="184"/>
        <end position="434"/>
    </location>
</feature>
<dbReference type="GO" id="GO:0008270">
    <property type="term" value="F:zinc ion binding"/>
    <property type="evidence" value="ECO:0007669"/>
    <property type="project" value="InterPro"/>
</dbReference>
<comment type="cofactor">
    <cofactor evidence="1">
        <name>Zn(2+)</name>
        <dbReference type="ChEBI" id="CHEBI:29105"/>
    </cofactor>
</comment>
<dbReference type="NCBIfam" id="TIGR00587">
    <property type="entry name" value="nfo"/>
    <property type="match status" value="1"/>
</dbReference>
<gene>
    <name evidence="11" type="ORF">HDU87_007967</name>
</gene>
<keyword evidence="5" id="KW-0227">DNA damage</keyword>
<reference evidence="11" key="1">
    <citation type="submission" date="2020-05" db="EMBL/GenBank/DDBJ databases">
        <title>Phylogenomic resolution of chytrid fungi.</title>
        <authorList>
            <person name="Stajich J.E."/>
            <person name="Amses K."/>
            <person name="Simmons R."/>
            <person name="Seto K."/>
            <person name="Myers J."/>
            <person name="Bonds A."/>
            <person name="Quandt C.A."/>
            <person name="Barry K."/>
            <person name="Liu P."/>
            <person name="Grigoriev I."/>
            <person name="Longcore J.E."/>
            <person name="James T.Y."/>
        </authorList>
    </citation>
    <scope>NUCLEOTIDE SEQUENCE</scope>
    <source>
        <strain evidence="11">JEL0379</strain>
    </source>
</reference>
<evidence type="ECO:0000256" key="9">
    <source>
        <dbReference type="SAM" id="MobiDB-lite"/>
    </source>
</evidence>
<feature type="compositionally biased region" description="Low complexity" evidence="9">
    <location>
        <begin position="11"/>
        <end position="33"/>
    </location>
</feature>
<evidence type="ECO:0000256" key="5">
    <source>
        <dbReference type="ARBA" id="ARBA00022763"/>
    </source>
</evidence>
<dbReference type="GO" id="GO:0005634">
    <property type="term" value="C:nucleus"/>
    <property type="evidence" value="ECO:0007669"/>
    <property type="project" value="TreeGrafter"/>
</dbReference>
<dbReference type="InterPro" id="IPR001719">
    <property type="entry name" value="AP_endonuc_2"/>
</dbReference>
<comment type="caution">
    <text evidence="11">The sequence shown here is derived from an EMBL/GenBank/DDBJ whole genome shotgun (WGS) entry which is preliminary data.</text>
</comment>
<feature type="region of interest" description="Disordered" evidence="9">
    <location>
        <begin position="63"/>
        <end position="154"/>
    </location>
</feature>
<dbReference type="GO" id="GO:0003906">
    <property type="term" value="F:DNA-(apurinic or apyrimidinic site) endonuclease activity"/>
    <property type="evidence" value="ECO:0007669"/>
    <property type="project" value="TreeGrafter"/>
</dbReference>
<organism evidence="11 12">
    <name type="scientific">Geranomyces variabilis</name>
    <dbReference type="NCBI Taxonomy" id="109894"/>
    <lineage>
        <taxon>Eukaryota</taxon>
        <taxon>Fungi</taxon>
        <taxon>Fungi incertae sedis</taxon>
        <taxon>Chytridiomycota</taxon>
        <taxon>Chytridiomycota incertae sedis</taxon>
        <taxon>Chytridiomycetes</taxon>
        <taxon>Spizellomycetales</taxon>
        <taxon>Powellomycetaceae</taxon>
        <taxon>Geranomyces</taxon>
    </lineage>
</organism>
<keyword evidence="6" id="KW-0378">Hydrolase</keyword>
<dbReference type="FunFam" id="3.20.20.150:FF:000001">
    <property type="entry name" value="Probable endonuclease 4"/>
    <property type="match status" value="1"/>
</dbReference>
<evidence type="ECO:0000313" key="11">
    <source>
        <dbReference type="EMBL" id="KAJ3182629.1"/>
    </source>
</evidence>
<dbReference type="Gene3D" id="3.20.20.150">
    <property type="entry name" value="Divalent-metal-dependent TIM barrel enzymes"/>
    <property type="match status" value="1"/>
</dbReference>
<evidence type="ECO:0000256" key="8">
    <source>
        <dbReference type="ARBA" id="ARBA00023204"/>
    </source>
</evidence>
<dbReference type="EMBL" id="JADGJQ010000008">
    <property type="protein sequence ID" value="KAJ3182629.1"/>
    <property type="molecule type" value="Genomic_DNA"/>
</dbReference>
<keyword evidence="7" id="KW-0862">Zinc</keyword>
<keyword evidence="4" id="KW-0479">Metal-binding</keyword>
<protein>
    <recommendedName>
        <fullName evidence="3">Apurinic-apyrimidinic endonuclease 1</fullName>
    </recommendedName>
</protein>
<dbReference type="InterPro" id="IPR036237">
    <property type="entry name" value="Xyl_isomerase-like_sf"/>
</dbReference>
<name>A0AAD5XPM4_9FUNG</name>
<evidence type="ECO:0000259" key="10">
    <source>
        <dbReference type="Pfam" id="PF01261"/>
    </source>
</evidence>
<evidence type="ECO:0000256" key="6">
    <source>
        <dbReference type="ARBA" id="ARBA00022801"/>
    </source>
</evidence>
<feature type="compositionally biased region" description="Basic residues" evidence="9">
    <location>
        <begin position="77"/>
        <end position="86"/>
    </location>
</feature>
<evidence type="ECO:0000256" key="2">
    <source>
        <dbReference type="ARBA" id="ARBA00005340"/>
    </source>
</evidence>
<proteinExistence type="inferred from homology"/>
<dbReference type="PROSITE" id="PS00729">
    <property type="entry name" value="AP_NUCLEASE_F2_1"/>
    <property type="match status" value="1"/>
</dbReference>
<dbReference type="GO" id="GO:0006284">
    <property type="term" value="P:base-excision repair"/>
    <property type="evidence" value="ECO:0007669"/>
    <property type="project" value="TreeGrafter"/>
</dbReference>
<evidence type="ECO:0000256" key="4">
    <source>
        <dbReference type="ARBA" id="ARBA00022723"/>
    </source>
</evidence>
<dbReference type="SUPFAM" id="SSF51658">
    <property type="entry name" value="Xylose isomerase-like"/>
    <property type="match status" value="1"/>
</dbReference>
<dbReference type="SMART" id="SM00518">
    <property type="entry name" value="AP2Ec"/>
    <property type="match status" value="1"/>
</dbReference>
<feature type="compositionally biased region" description="Basic residues" evidence="9">
    <location>
        <begin position="125"/>
        <end position="146"/>
    </location>
</feature>
<dbReference type="Pfam" id="PF01261">
    <property type="entry name" value="AP_endonuc_2"/>
    <property type="match status" value="1"/>
</dbReference>
<evidence type="ECO:0000256" key="1">
    <source>
        <dbReference type="ARBA" id="ARBA00001947"/>
    </source>
</evidence>
<dbReference type="PROSITE" id="PS00730">
    <property type="entry name" value="AP_NUCLEASE_F2_2"/>
    <property type="match status" value="1"/>
</dbReference>
<feature type="region of interest" description="Disordered" evidence="9">
    <location>
        <begin position="1"/>
        <end position="34"/>
    </location>
</feature>
<evidence type="ECO:0000256" key="7">
    <source>
        <dbReference type="ARBA" id="ARBA00022833"/>
    </source>
</evidence>
<dbReference type="PANTHER" id="PTHR21445">
    <property type="entry name" value="ENDONUCLEASE IV ENDODEOXYRIBONUCLEASE IV"/>
    <property type="match status" value="1"/>
</dbReference>
<dbReference type="AlphaFoldDB" id="A0AAD5XPM4"/>
<dbReference type="PROSITE" id="PS51432">
    <property type="entry name" value="AP_NUCLEASE_F2_4"/>
    <property type="match status" value="1"/>
</dbReference>
<feature type="compositionally biased region" description="Basic and acidic residues" evidence="9">
    <location>
        <begin position="89"/>
        <end position="98"/>
    </location>
</feature>
<accession>A0AAD5XPM4</accession>
<evidence type="ECO:0000313" key="12">
    <source>
        <dbReference type="Proteomes" id="UP001212152"/>
    </source>
</evidence>
<dbReference type="InterPro" id="IPR018246">
    <property type="entry name" value="AP_endonuc_F2_Zn_BS"/>
</dbReference>
<dbReference type="HAMAP" id="MF_00152">
    <property type="entry name" value="Nfo"/>
    <property type="match status" value="1"/>
</dbReference>
<dbReference type="Proteomes" id="UP001212152">
    <property type="component" value="Unassembled WGS sequence"/>
</dbReference>
<evidence type="ECO:0000256" key="3">
    <source>
        <dbReference type="ARBA" id="ARBA00021759"/>
    </source>
</evidence>
<sequence>MSSPPQRRTSSRLAKSATLATAAAKPATKAPVRAVKRRKVETVSVEGPETSVEAAMVEEITLTTSKGRKGKGVAVKKTTKTVKTVKKVAISEKDKDEEGASAEGSCCSSHDEEDDGEDEKATAKLSKKRATKEPKAKKKAAPKKKGGPLTELKTDDMWARANQAKKFIGAHISAAGGIWNAIENSVDIGGTAMALFVRNQRKWTSPPTSEADIAQFAASAALSKHDPRVHVLPHGSYLINLANPDAEKNAQALEAFIDELSRCEALGISLYNFHPGSTLKEPRDEAIGRIIAAINKAHAATKFVTIVLENMAGQGNIIGSAFEDLREIIDGVTDKTRIGVCIDTCHTFAAGYDIRTKAAYEATMLEFENVVGFKYLRGIHLNDSKAGLGEHKDRHENIGKGEIGWEGFRLLMNDPRMDNIPMVLETPPGDSPDNGHSVYRMEIAQLYELVGKEEGFVPS</sequence>
<dbReference type="GO" id="GO:0008081">
    <property type="term" value="F:phosphoric diester hydrolase activity"/>
    <property type="evidence" value="ECO:0007669"/>
    <property type="project" value="TreeGrafter"/>
</dbReference>
<dbReference type="GO" id="GO:0003677">
    <property type="term" value="F:DNA binding"/>
    <property type="evidence" value="ECO:0007669"/>
    <property type="project" value="InterPro"/>
</dbReference>
<keyword evidence="8" id="KW-0234">DNA repair</keyword>
<dbReference type="GO" id="GO:0005739">
    <property type="term" value="C:mitochondrion"/>
    <property type="evidence" value="ECO:0007669"/>
    <property type="project" value="TreeGrafter"/>
</dbReference>
<dbReference type="NCBIfam" id="NF002199">
    <property type="entry name" value="PRK01060.1-4"/>
    <property type="match status" value="1"/>
</dbReference>
<comment type="similarity">
    <text evidence="2">Belongs to the AP endonuclease 2 family.</text>
</comment>
<dbReference type="CDD" id="cd00019">
    <property type="entry name" value="AP2Ec"/>
    <property type="match status" value="1"/>
</dbReference>
<dbReference type="PANTHER" id="PTHR21445:SF0">
    <property type="entry name" value="APURINIC-APYRIMIDINIC ENDONUCLEASE"/>
    <property type="match status" value="1"/>
</dbReference>